<sequence length="692" mass="78230">MTLPRLLLIQAFFSALLLFQIQPIISKIVLPWFGGGAGVWTTCLFFFQFVLFLGYLYSYGISKLKNIHTQYFTHCVLLVVSTLVLIADINSLQYITSHYPHSIGVIILLASSIGVPFFCLSASTPLLQIWSSKNDSKQYTFYFYAVSNAGSLLGLIIYPFLIEPFIPLDIQKLIWKYAFLVFSITFVFMIYKLVKLAPETAIKSTHNRTKESDFISLKTKSIWFLLSLVGVVLLVSITQAISQNLPPIPFIWITPLVVYLCSFIFVFNKDKMYQKWFWLGLYIPLSLIFIFIFFIAGQLDIVSQLVCYLMLLLCGCVICHGELHTLRPKHSDTTLFYLVMSAGGVTGTFLITFVAEHIFDNFFELPIAVVSVLVLFVVCDFISTSNSNKNKRFGIKSLASKILPISVFAIFWLLAFLEINKDYEQYNVAQHRNFYGILAVKEIRENGVNEKRLSDGNTSHGSQSLTKGNELTPLNYYSKDTGVGHLFEFLNEPKSLKIGIIGLGAGGLSVYGREIDTIKFYELNPAVLTFAQTHFSFLKKSESEINVEIGDARINLQKEYLSQGSANYDVFVLDAFSGDQIPTHLLTFEAFELYNKHVSLENGVIAVHISNRYLNLASVIEQHASKLGMMTIHTVNQNNGIEFGAEWVILTRDNSLSEYFKNHPNLISNSEILSGQPRWTDNYSSVLSVLKL</sequence>
<dbReference type="InterPro" id="IPR029063">
    <property type="entry name" value="SAM-dependent_MTases_sf"/>
</dbReference>
<keyword evidence="2" id="KW-0812">Transmembrane</keyword>
<feature type="transmembrane region" description="Helical" evidence="2">
    <location>
        <begin position="367"/>
        <end position="386"/>
    </location>
</feature>
<dbReference type="EMBL" id="QYYH01000002">
    <property type="protein sequence ID" value="RJY19459.1"/>
    <property type="molecule type" value="Genomic_DNA"/>
</dbReference>
<evidence type="ECO:0000313" key="3">
    <source>
        <dbReference type="EMBL" id="RJY19459.1"/>
    </source>
</evidence>
<dbReference type="SUPFAM" id="SSF103473">
    <property type="entry name" value="MFS general substrate transporter"/>
    <property type="match status" value="1"/>
</dbReference>
<keyword evidence="4" id="KW-1185">Reference proteome</keyword>
<feature type="transmembrane region" description="Helical" evidence="2">
    <location>
        <begin position="398"/>
        <end position="417"/>
    </location>
</feature>
<name>A0A3A6TY69_9GAMM</name>
<comment type="caution">
    <text evidence="3">The sequence shown here is derived from an EMBL/GenBank/DDBJ whole genome shotgun (WGS) entry which is preliminary data.</text>
</comment>
<proteinExistence type="predicted"/>
<dbReference type="Proteomes" id="UP000273022">
    <property type="component" value="Unassembled WGS sequence"/>
</dbReference>
<dbReference type="InterPro" id="IPR036259">
    <property type="entry name" value="MFS_trans_sf"/>
</dbReference>
<dbReference type="SUPFAM" id="SSF53335">
    <property type="entry name" value="S-adenosyl-L-methionine-dependent methyltransferases"/>
    <property type="match status" value="1"/>
</dbReference>
<keyword evidence="2" id="KW-0472">Membrane</keyword>
<keyword evidence="1" id="KW-0620">Polyamine biosynthesis</keyword>
<dbReference type="RefSeq" id="WP_121851696.1">
    <property type="nucleotide sequence ID" value="NZ_CP037952.1"/>
</dbReference>
<dbReference type="GO" id="GO:0006596">
    <property type="term" value="P:polyamine biosynthetic process"/>
    <property type="evidence" value="ECO:0007669"/>
    <property type="project" value="UniProtKB-KW"/>
</dbReference>
<dbReference type="PANTHER" id="PTHR43317">
    <property type="entry name" value="THERMOSPERMINE SYNTHASE ACAULIS5"/>
    <property type="match status" value="1"/>
</dbReference>
<feature type="transmembrane region" description="Helical" evidence="2">
    <location>
        <begin position="248"/>
        <end position="267"/>
    </location>
</feature>
<feature type="transmembrane region" description="Helical" evidence="2">
    <location>
        <begin position="335"/>
        <end position="355"/>
    </location>
</feature>
<feature type="transmembrane region" description="Helical" evidence="2">
    <location>
        <begin position="71"/>
        <end position="89"/>
    </location>
</feature>
<dbReference type="AlphaFoldDB" id="A0A3A6TY69"/>
<organism evidence="3 4">
    <name type="scientific">Parashewanella spongiae</name>
    <dbReference type="NCBI Taxonomy" id="342950"/>
    <lineage>
        <taxon>Bacteria</taxon>
        <taxon>Pseudomonadati</taxon>
        <taxon>Pseudomonadota</taxon>
        <taxon>Gammaproteobacteria</taxon>
        <taxon>Alteromonadales</taxon>
        <taxon>Shewanellaceae</taxon>
        <taxon>Parashewanella</taxon>
    </lineage>
</organism>
<feature type="transmembrane region" description="Helical" evidence="2">
    <location>
        <begin position="101"/>
        <end position="120"/>
    </location>
</feature>
<reference evidence="3 4" key="1">
    <citation type="submission" date="2018-09" db="EMBL/GenBank/DDBJ databases">
        <title>Phylogeny of the Shewanellaceae, and recommendation for two new genera, Pseudoshewanella and Parashewanella.</title>
        <authorList>
            <person name="Wang G."/>
        </authorList>
    </citation>
    <scope>NUCLEOTIDE SEQUENCE [LARGE SCALE GENOMIC DNA]</scope>
    <source>
        <strain evidence="3 4">KCTC 22492</strain>
    </source>
</reference>
<feature type="transmembrane region" description="Helical" evidence="2">
    <location>
        <begin position="141"/>
        <end position="162"/>
    </location>
</feature>
<evidence type="ECO:0000256" key="1">
    <source>
        <dbReference type="ARBA" id="ARBA00023115"/>
    </source>
</evidence>
<feature type="transmembrane region" description="Helical" evidence="2">
    <location>
        <begin position="276"/>
        <end position="295"/>
    </location>
</feature>
<feature type="transmembrane region" description="Helical" evidence="2">
    <location>
        <begin position="301"/>
        <end position="323"/>
    </location>
</feature>
<accession>A0A3A6TY69</accession>
<keyword evidence="2" id="KW-1133">Transmembrane helix</keyword>
<feature type="transmembrane region" description="Helical" evidence="2">
    <location>
        <begin position="222"/>
        <end position="242"/>
    </location>
</feature>
<feature type="transmembrane region" description="Helical" evidence="2">
    <location>
        <begin position="174"/>
        <end position="194"/>
    </location>
</feature>
<protein>
    <recommendedName>
        <fullName evidence="5">Ferrichrome ABC transporter permease</fullName>
    </recommendedName>
</protein>
<dbReference type="PANTHER" id="PTHR43317:SF1">
    <property type="entry name" value="THERMOSPERMINE SYNTHASE ACAULIS5"/>
    <property type="match status" value="1"/>
</dbReference>
<gene>
    <name evidence="3" type="ORF">D5R81_00475</name>
</gene>
<dbReference type="OrthoDB" id="9761985at2"/>
<dbReference type="Gene3D" id="3.40.50.150">
    <property type="entry name" value="Vaccinia Virus protein VP39"/>
    <property type="match status" value="1"/>
</dbReference>
<evidence type="ECO:0000313" key="4">
    <source>
        <dbReference type="Proteomes" id="UP000273022"/>
    </source>
</evidence>
<evidence type="ECO:0000256" key="2">
    <source>
        <dbReference type="SAM" id="Phobius"/>
    </source>
</evidence>
<evidence type="ECO:0008006" key="5">
    <source>
        <dbReference type="Google" id="ProtNLM"/>
    </source>
</evidence>
<feature type="transmembrane region" description="Helical" evidence="2">
    <location>
        <begin position="36"/>
        <end position="59"/>
    </location>
</feature>